<gene>
    <name evidence="4" type="ORF">CR155_04690</name>
</gene>
<dbReference type="EMBL" id="PDNV01000003">
    <property type="protein sequence ID" value="PLC54774.1"/>
    <property type="molecule type" value="Genomic_DNA"/>
</dbReference>
<dbReference type="Proteomes" id="UP000234328">
    <property type="component" value="Unassembled WGS sequence"/>
</dbReference>
<evidence type="ECO:0000313" key="5">
    <source>
        <dbReference type="Proteomes" id="UP000234328"/>
    </source>
</evidence>
<feature type="domain" description="Ketoreductase" evidence="3">
    <location>
        <begin position="10"/>
        <end position="188"/>
    </location>
</feature>
<evidence type="ECO:0000259" key="3">
    <source>
        <dbReference type="SMART" id="SM00822"/>
    </source>
</evidence>
<dbReference type="InterPro" id="IPR002347">
    <property type="entry name" value="SDR_fam"/>
</dbReference>
<sequence>MNESRILTGRHALVTGGSRGIGLSIAQRLLAMGARVTLAGRSAKSLEEAVRQLVNLGEVAFVSGDISVRADVDVIFLKAKEGFGPVDILVNNAGQALSERFDKVDEAAWQQMIAVNLTGTFHCMQAGLPDMLERQWGRIVNVASTAGLVGYAYVSAYCAAKHGVIGLTRSVAMETATKGVTVNAVCPGYTETDIVQAAVANISRKTGMTADQARGKLAERNPQGRLIQPDDVAQAVAWLCSPGASAVNGQSIPVDGGEVMAG</sequence>
<dbReference type="InterPro" id="IPR057326">
    <property type="entry name" value="KR_dom"/>
</dbReference>
<dbReference type="PRINTS" id="PR00080">
    <property type="entry name" value="SDRFAMILY"/>
</dbReference>
<dbReference type="NCBIfam" id="NF005559">
    <property type="entry name" value="PRK07231.1"/>
    <property type="match status" value="1"/>
</dbReference>
<dbReference type="InterPro" id="IPR020904">
    <property type="entry name" value="Sc_DH/Rdtase_CS"/>
</dbReference>
<dbReference type="PRINTS" id="PR00081">
    <property type="entry name" value="GDHRDH"/>
</dbReference>
<reference evidence="4 5" key="1">
    <citation type="submission" date="2017-10" db="EMBL/GenBank/DDBJ databases">
        <title>Two draft genome sequences of Pusillimonas sp. strains isolated from a nitrate- and radionuclide-contaminated groundwater in Russia.</title>
        <authorList>
            <person name="Grouzdev D.S."/>
            <person name="Tourova T.P."/>
            <person name="Goeva M.A."/>
            <person name="Babich T.L."/>
            <person name="Sokolova D.S."/>
            <person name="Abdullin R."/>
            <person name="Poltaraus A.B."/>
            <person name="Toshchakov S.V."/>
            <person name="Nazina T.N."/>
        </authorList>
    </citation>
    <scope>NUCLEOTIDE SEQUENCE [LARGE SCALE GENOMIC DNA]</scope>
    <source>
        <strain evidence="4 5">JR1/69-2-13</strain>
    </source>
</reference>
<dbReference type="Gene3D" id="3.40.50.720">
    <property type="entry name" value="NAD(P)-binding Rossmann-like Domain"/>
    <property type="match status" value="1"/>
</dbReference>
<keyword evidence="5" id="KW-1185">Reference proteome</keyword>
<accession>A0A2N4UIC3</accession>
<evidence type="ECO:0000256" key="2">
    <source>
        <dbReference type="RuleBase" id="RU000363"/>
    </source>
</evidence>
<dbReference type="SUPFAM" id="SSF51735">
    <property type="entry name" value="NAD(P)-binding Rossmann-fold domains"/>
    <property type="match status" value="1"/>
</dbReference>
<name>A0A2N4UIC3_9BURK</name>
<proteinExistence type="inferred from homology"/>
<dbReference type="GO" id="GO:0032787">
    <property type="term" value="P:monocarboxylic acid metabolic process"/>
    <property type="evidence" value="ECO:0007669"/>
    <property type="project" value="UniProtKB-ARBA"/>
</dbReference>
<dbReference type="InterPro" id="IPR036291">
    <property type="entry name" value="NAD(P)-bd_dom_sf"/>
</dbReference>
<dbReference type="Pfam" id="PF00106">
    <property type="entry name" value="adh_short"/>
    <property type="match status" value="1"/>
</dbReference>
<dbReference type="InterPro" id="IPR050259">
    <property type="entry name" value="SDR"/>
</dbReference>
<dbReference type="PANTHER" id="PTHR42879">
    <property type="entry name" value="3-OXOACYL-(ACYL-CARRIER-PROTEIN) REDUCTASE"/>
    <property type="match status" value="1"/>
</dbReference>
<dbReference type="FunFam" id="3.40.50.720:FF:000084">
    <property type="entry name" value="Short-chain dehydrogenase reductase"/>
    <property type="match status" value="1"/>
</dbReference>
<dbReference type="RefSeq" id="WP_102068851.1">
    <property type="nucleotide sequence ID" value="NZ_PDNV01000003.1"/>
</dbReference>
<protein>
    <submittedName>
        <fullName evidence="4">3-hydroxyacyl-CoA dehydrogenase</fullName>
    </submittedName>
</protein>
<evidence type="ECO:0000256" key="1">
    <source>
        <dbReference type="ARBA" id="ARBA00006484"/>
    </source>
</evidence>
<evidence type="ECO:0000313" key="4">
    <source>
        <dbReference type="EMBL" id="PLC54774.1"/>
    </source>
</evidence>
<dbReference type="PANTHER" id="PTHR42879:SF2">
    <property type="entry name" value="3-OXOACYL-[ACYL-CARRIER-PROTEIN] REDUCTASE FABG"/>
    <property type="match status" value="1"/>
</dbReference>
<comment type="similarity">
    <text evidence="1 2">Belongs to the short-chain dehydrogenases/reductases (SDR) family.</text>
</comment>
<organism evidence="4 5">
    <name type="scientific">Pollutimonas nitritireducens</name>
    <dbReference type="NCBI Taxonomy" id="2045209"/>
    <lineage>
        <taxon>Bacteria</taxon>
        <taxon>Pseudomonadati</taxon>
        <taxon>Pseudomonadota</taxon>
        <taxon>Betaproteobacteria</taxon>
        <taxon>Burkholderiales</taxon>
        <taxon>Alcaligenaceae</taxon>
        <taxon>Pollutimonas</taxon>
    </lineage>
</organism>
<dbReference type="PROSITE" id="PS00061">
    <property type="entry name" value="ADH_SHORT"/>
    <property type="match status" value="1"/>
</dbReference>
<dbReference type="OrthoDB" id="9786435at2"/>
<dbReference type="SMART" id="SM00822">
    <property type="entry name" value="PKS_KR"/>
    <property type="match status" value="1"/>
</dbReference>
<dbReference type="AlphaFoldDB" id="A0A2N4UIC3"/>
<comment type="caution">
    <text evidence="4">The sequence shown here is derived from an EMBL/GenBank/DDBJ whole genome shotgun (WGS) entry which is preliminary data.</text>
</comment>
<dbReference type="CDD" id="cd05233">
    <property type="entry name" value="SDR_c"/>
    <property type="match status" value="1"/>
</dbReference>